<feature type="chain" id="PRO_5008590063" evidence="11">
    <location>
        <begin position="21"/>
        <end position="810"/>
    </location>
</feature>
<keyword evidence="14" id="KW-0675">Receptor</keyword>
<dbReference type="Proteomes" id="UP000077786">
    <property type="component" value="Unassembled WGS sequence"/>
</dbReference>
<dbReference type="SUPFAM" id="SSF56935">
    <property type="entry name" value="Porins"/>
    <property type="match status" value="1"/>
</dbReference>
<evidence type="ECO:0000256" key="4">
    <source>
        <dbReference type="ARBA" id="ARBA00022692"/>
    </source>
</evidence>
<dbReference type="InterPro" id="IPR012910">
    <property type="entry name" value="Plug_dom"/>
</dbReference>
<dbReference type="EMBL" id="LUTU01000010">
    <property type="protein sequence ID" value="OAJ67058.1"/>
    <property type="molecule type" value="Genomic_DNA"/>
</dbReference>
<keyword evidence="6 8" id="KW-0472">Membrane</keyword>
<evidence type="ECO:0000256" key="1">
    <source>
        <dbReference type="ARBA" id="ARBA00004571"/>
    </source>
</evidence>
<protein>
    <submittedName>
        <fullName evidence="14">TonB-dependent receptor</fullName>
    </submittedName>
</protein>
<feature type="domain" description="TonB-dependent receptor-like beta-barrel" evidence="12">
    <location>
        <begin position="293"/>
        <end position="768"/>
    </location>
</feature>
<evidence type="ECO:0000256" key="9">
    <source>
        <dbReference type="RuleBase" id="RU003357"/>
    </source>
</evidence>
<feature type="region of interest" description="Disordered" evidence="10">
    <location>
        <begin position="24"/>
        <end position="58"/>
    </location>
</feature>
<feature type="signal peptide" evidence="11">
    <location>
        <begin position="1"/>
        <end position="20"/>
    </location>
</feature>
<evidence type="ECO:0000256" key="6">
    <source>
        <dbReference type="ARBA" id="ARBA00023136"/>
    </source>
</evidence>
<organism evidence="14 15">
    <name type="scientific">Gluconobacter cerinus</name>
    <dbReference type="NCBI Taxonomy" id="38307"/>
    <lineage>
        <taxon>Bacteria</taxon>
        <taxon>Pseudomonadati</taxon>
        <taxon>Pseudomonadota</taxon>
        <taxon>Alphaproteobacteria</taxon>
        <taxon>Acetobacterales</taxon>
        <taxon>Acetobacteraceae</taxon>
        <taxon>Gluconobacter</taxon>
    </lineage>
</organism>
<comment type="subcellular location">
    <subcellularLocation>
        <location evidence="1 8">Cell outer membrane</location>
        <topology evidence="1 8">Multi-pass membrane protein</topology>
    </subcellularLocation>
</comment>
<gene>
    <name evidence="14" type="ORF">A0123_02204</name>
</gene>
<evidence type="ECO:0000256" key="5">
    <source>
        <dbReference type="ARBA" id="ARBA00023077"/>
    </source>
</evidence>
<evidence type="ECO:0000256" key="7">
    <source>
        <dbReference type="ARBA" id="ARBA00023237"/>
    </source>
</evidence>
<keyword evidence="7 8" id="KW-0998">Cell outer membrane</keyword>
<keyword evidence="5 9" id="KW-0798">TonB box</keyword>
<dbReference type="CDD" id="cd01347">
    <property type="entry name" value="ligand_gated_channel"/>
    <property type="match status" value="1"/>
</dbReference>
<dbReference type="Gene3D" id="2.40.170.20">
    <property type="entry name" value="TonB-dependent receptor, beta-barrel domain"/>
    <property type="match status" value="1"/>
</dbReference>
<dbReference type="InterPro" id="IPR039426">
    <property type="entry name" value="TonB-dep_rcpt-like"/>
</dbReference>
<comment type="similarity">
    <text evidence="8 9">Belongs to the TonB-dependent receptor family.</text>
</comment>
<dbReference type="OrthoDB" id="7483329at2"/>
<reference evidence="14 15" key="1">
    <citation type="submission" date="2016-03" db="EMBL/GenBank/DDBJ databases">
        <title>Draft genome sequence of Gluconobacter cerinus strain CECT 9110.</title>
        <authorList>
            <person name="Sainz F."/>
            <person name="Mas A."/>
            <person name="Torija M.J."/>
        </authorList>
    </citation>
    <scope>NUCLEOTIDE SEQUENCE [LARGE SCALE GENOMIC DNA]</scope>
    <source>
        <strain evidence="14 15">CECT 9110</strain>
    </source>
</reference>
<dbReference type="Gene3D" id="2.170.130.10">
    <property type="entry name" value="TonB-dependent receptor, plug domain"/>
    <property type="match status" value="1"/>
</dbReference>
<accession>A0A1B6VJ33</accession>
<dbReference type="InterPro" id="IPR036942">
    <property type="entry name" value="Beta-barrel_TonB_sf"/>
</dbReference>
<dbReference type="PANTHER" id="PTHR47234">
    <property type="match status" value="1"/>
</dbReference>
<evidence type="ECO:0000259" key="12">
    <source>
        <dbReference type="Pfam" id="PF00593"/>
    </source>
</evidence>
<keyword evidence="4 8" id="KW-0812">Transmembrane</keyword>
<evidence type="ECO:0000313" key="15">
    <source>
        <dbReference type="Proteomes" id="UP000077786"/>
    </source>
</evidence>
<dbReference type="GO" id="GO:0009279">
    <property type="term" value="C:cell outer membrane"/>
    <property type="evidence" value="ECO:0007669"/>
    <property type="project" value="UniProtKB-SubCell"/>
</dbReference>
<dbReference type="InterPro" id="IPR000531">
    <property type="entry name" value="Beta-barrel_TonB"/>
</dbReference>
<evidence type="ECO:0000256" key="10">
    <source>
        <dbReference type="SAM" id="MobiDB-lite"/>
    </source>
</evidence>
<keyword evidence="3 8" id="KW-1134">Transmembrane beta strand</keyword>
<feature type="compositionally biased region" description="Polar residues" evidence="10">
    <location>
        <begin position="24"/>
        <end position="37"/>
    </location>
</feature>
<dbReference type="PROSITE" id="PS52016">
    <property type="entry name" value="TONB_DEPENDENT_REC_3"/>
    <property type="match status" value="1"/>
</dbReference>
<evidence type="ECO:0000256" key="8">
    <source>
        <dbReference type="PROSITE-ProRule" id="PRU01360"/>
    </source>
</evidence>
<evidence type="ECO:0000313" key="14">
    <source>
        <dbReference type="EMBL" id="OAJ67058.1"/>
    </source>
</evidence>
<evidence type="ECO:0000259" key="13">
    <source>
        <dbReference type="Pfam" id="PF07715"/>
    </source>
</evidence>
<evidence type="ECO:0000256" key="2">
    <source>
        <dbReference type="ARBA" id="ARBA00022448"/>
    </source>
</evidence>
<dbReference type="RefSeq" id="WP_064274886.1">
    <property type="nucleotide sequence ID" value="NZ_LUTU01000010.1"/>
</dbReference>
<evidence type="ECO:0000256" key="11">
    <source>
        <dbReference type="SAM" id="SignalP"/>
    </source>
</evidence>
<sequence>MLRRSVFLASTMLCASIANATDVSSENVGTRSASGAKTRSHHTAQVRPVAAKHSHAEDEQLIVTGTRNRSATARQSLSPISVVTGAQLRQSGSADIRDALVQLAPSVSRQPVGYGNANMIDTINMRGLTSNQTLILVNGKRRDPTAIFYNNPGPQFGTTPVDLGMLPSSAIDHIEILQDGAAAQYGSDAIAGVINIILKHNKKGFSIDTNNGGYYVGDGFTSNESVNYGVDLQGKGFFSLSAEVKYQDHTDRTPATPDGARNNHILGNPRELRESIGYNMQYDLTKNIQIYSFSTYAHRNSEAFQYYRPETGSNALPTIYPNGYSPQEANNENDFGVTVGLKGSHYFDWDFSTTYGEDINHASMYESGNTSLYALTGTTPTEFDQNTQRNSQWTTNADFRRAFDVPLLAGSINLSFGAEYRYESWAILPGDPESYYGTGTQAQYGTSPANSVRANRNVTGGYVDLGTTLLPHWRIDLAARYEHYTNSQDTQNGKISTRYDISPAIAVRGTVSNGFRAPTLAESNYNSISVLPSSVTGVLRPTSAAARSLGAAPLKPERSTNFSAGLVLNPLPRLHVTVDAYQISIRDRIVQGGSYNGIMAINALEASGITIPSGISSSAVSAIYFANGASTKTRGLDIAAQYNNSLGAYGRIDWDASLNLNDTKITKINNDLNGNPVLNAQQQAYITTYFPKNKLIFGGVWHYKKLSLAVHEIRYGNGSSALTYYYGPLAYSNKQFLRFTQSPRYQTDLQLGYDIDSHWHVALGGINVGNQRPREIPANNQYNHVLSRDIYYQGMGINGGYYYFQASARF</sequence>
<keyword evidence="2 8" id="KW-0813">Transport</keyword>
<dbReference type="PATRIC" id="fig|38307.3.peg.2288"/>
<name>A0A1B6VJ33_9PROT</name>
<comment type="caution">
    <text evidence="14">The sequence shown here is derived from an EMBL/GenBank/DDBJ whole genome shotgun (WGS) entry which is preliminary data.</text>
</comment>
<dbReference type="Pfam" id="PF00593">
    <property type="entry name" value="TonB_dep_Rec_b-barrel"/>
    <property type="match status" value="1"/>
</dbReference>
<dbReference type="InterPro" id="IPR037066">
    <property type="entry name" value="Plug_dom_sf"/>
</dbReference>
<dbReference type="AlphaFoldDB" id="A0A1B6VJ33"/>
<keyword evidence="11" id="KW-0732">Signal</keyword>
<dbReference type="PANTHER" id="PTHR47234:SF3">
    <property type="entry name" value="SECRETIN_TONB SHORT N-TERMINAL DOMAIN-CONTAINING PROTEIN"/>
    <property type="match status" value="1"/>
</dbReference>
<evidence type="ECO:0000256" key="3">
    <source>
        <dbReference type="ARBA" id="ARBA00022452"/>
    </source>
</evidence>
<dbReference type="Pfam" id="PF07715">
    <property type="entry name" value="Plug"/>
    <property type="match status" value="1"/>
</dbReference>
<feature type="domain" description="TonB-dependent receptor plug" evidence="13">
    <location>
        <begin position="74"/>
        <end position="193"/>
    </location>
</feature>
<proteinExistence type="inferred from homology"/>